<dbReference type="NCBIfam" id="TIGR00182">
    <property type="entry name" value="plsX"/>
    <property type="match status" value="1"/>
</dbReference>
<keyword evidence="4 10" id="KW-0808">Transferase</keyword>
<evidence type="ECO:0000256" key="10">
    <source>
        <dbReference type="HAMAP-Rule" id="MF_00019"/>
    </source>
</evidence>
<evidence type="ECO:0000256" key="5">
    <source>
        <dbReference type="ARBA" id="ARBA00023098"/>
    </source>
</evidence>
<evidence type="ECO:0000256" key="1">
    <source>
        <dbReference type="ARBA" id="ARBA00001232"/>
    </source>
</evidence>
<dbReference type="PANTHER" id="PTHR30100:SF1">
    <property type="entry name" value="PHOSPHATE ACYLTRANSFERASE"/>
    <property type="match status" value="1"/>
</dbReference>
<name>U5L8V5_9BACI</name>
<keyword evidence="11" id="KW-0012">Acyltransferase</keyword>
<dbReference type="EC" id="2.3.1.274" evidence="8 10"/>
<keyword evidence="6 10" id="KW-0594">Phospholipid biosynthesis</keyword>
<reference evidence="11 12" key="1">
    <citation type="submission" date="2013-07" db="EMBL/GenBank/DDBJ databases">
        <title>Complete genome sequence of Bacillus infantis NRRL B-14911 that has potential to induce cardiac disease by antigenic mimicry.</title>
        <authorList>
            <person name="Massilamany C."/>
            <person name="Smith T.P.L."/>
            <person name="Loy J.D."/>
            <person name="Barletta R."/>
            <person name="Reddy J."/>
        </authorList>
    </citation>
    <scope>NUCLEOTIDE SEQUENCE [LARGE SCALE GENOMIC DNA]</scope>
    <source>
        <strain evidence="11 12">NRRL B-14911</strain>
    </source>
</reference>
<protein>
    <recommendedName>
        <fullName evidence="8 10">Phosphate acyltransferase</fullName>
        <ecNumber evidence="8 10">2.3.1.274</ecNumber>
    </recommendedName>
    <alternativeName>
        <fullName evidence="10">Acyl-ACP phosphotransacylase</fullName>
    </alternativeName>
    <alternativeName>
        <fullName evidence="10">Acyl-[acyl-carrier-protein]--phosphate acyltransferase</fullName>
    </alternativeName>
    <alternativeName>
        <fullName evidence="10">Phosphate-acyl-ACP acyltransferase</fullName>
    </alternativeName>
</protein>
<dbReference type="PANTHER" id="PTHR30100">
    <property type="entry name" value="FATTY ACID/PHOSPHOLIPID SYNTHESIS PROTEIN PLSX"/>
    <property type="match status" value="1"/>
</dbReference>
<dbReference type="Pfam" id="PF02504">
    <property type="entry name" value="FA_synthesis"/>
    <property type="match status" value="1"/>
</dbReference>
<dbReference type="STRING" id="1367477.N288_09485"/>
<comment type="function">
    <text evidence="10">Catalyzes the reversible formation of acyl-phosphate (acyl-PO(4)) from acyl-[acyl-carrier-protein] (acyl-ACP). This enzyme utilizes acyl-ACP as fatty acyl donor, but not acyl-CoA.</text>
</comment>
<dbReference type="PATRIC" id="fig|1367477.3.peg.1838"/>
<accession>U5L8V5</accession>
<dbReference type="Proteomes" id="UP000017805">
    <property type="component" value="Chromosome"/>
</dbReference>
<evidence type="ECO:0000256" key="9">
    <source>
        <dbReference type="ARBA" id="ARBA00046608"/>
    </source>
</evidence>
<organism evidence="11 12">
    <name type="scientific">Bacillus infantis NRRL B-14911</name>
    <dbReference type="NCBI Taxonomy" id="1367477"/>
    <lineage>
        <taxon>Bacteria</taxon>
        <taxon>Bacillati</taxon>
        <taxon>Bacillota</taxon>
        <taxon>Bacilli</taxon>
        <taxon>Bacillales</taxon>
        <taxon>Bacillaceae</taxon>
        <taxon>Bacillus</taxon>
    </lineage>
</organism>
<dbReference type="InterPro" id="IPR003664">
    <property type="entry name" value="FA_synthesis"/>
</dbReference>
<comment type="pathway">
    <text evidence="10">Lipid metabolism; phospholipid metabolism.</text>
</comment>
<gene>
    <name evidence="10" type="primary">plsX</name>
    <name evidence="11" type="ORF">N288_09485</name>
</gene>
<keyword evidence="12" id="KW-1185">Reference proteome</keyword>
<evidence type="ECO:0000256" key="7">
    <source>
        <dbReference type="ARBA" id="ARBA00023264"/>
    </source>
</evidence>
<evidence type="ECO:0000256" key="3">
    <source>
        <dbReference type="ARBA" id="ARBA00022516"/>
    </source>
</evidence>
<keyword evidence="2 10" id="KW-0963">Cytoplasm</keyword>
<sequence length="334" mass="35492">MMKIAIDAMGGDNAPKEIVLGAMKAAAEFKDIHITLVGDEKRIREHLTVSERIEIIHTEEMILGTDEPVRAVRRKKDASMVLAARQVADGNADACISAGNTGALMAAGLFVVGRIEGIERPALSPTLPTIDGKGFLLLDVGANVDAKPEHLLQYAVMGSIYCEKVRGISNPRVGLLNIGTEEKKGNELAKNAFGLIKDAGLNFVGNVEARDLLEGAADVVVTDGFTGNMVLKTIEGTALSVFKMMKEAMTSSLKSKMAAAVLKPDLVQLKSKMDYSEYGGAGLFGLNAPVIKAHGSSDRNALYSAVRQTREMVQNNVAETIKAAAGKLPATGRE</sequence>
<comment type="subunit">
    <text evidence="9 10">Homodimer. Probably interacts with PlsY.</text>
</comment>
<dbReference type="HOGENOM" id="CLU_039379_1_1_9"/>
<evidence type="ECO:0000256" key="2">
    <source>
        <dbReference type="ARBA" id="ARBA00022490"/>
    </source>
</evidence>
<dbReference type="GO" id="GO:0043811">
    <property type="term" value="F:phosphate:acyl-[acyl carrier protein] acyltransferase activity"/>
    <property type="evidence" value="ECO:0007669"/>
    <property type="project" value="UniProtKB-UniRule"/>
</dbReference>
<dbReference type="UniPathway" id="UPA00085"/>
<dbReference type="EMBL" id="CP006643">
    <property type="protein sequence ID" value="AGX03818.1"/>
    <property type="molecule type" value="Genomic_DNA"/>
</dbReference>
<dbReference type="GO" id="GO:0008654">
    <property type="term" value="P:phospholipid biosynthetic process"/>
    <property type="evidence" value="ECO:0007669"/>
    <property type="project" value="UniProtKB-KW"/>
</dbReference>
<evidence type="ECO:0000313" key="12">
    <source>
        <dbReference type="Proteomes" id="UP000017805"/>
    </source>
</evidence>
<evidence type="ECO:0000256" key="6">
    <source>
        <dbReference type="ARBA" id="ARBA00023209"/>
    </source>
</evidence>
<dbReference type="Gene3D" id="3.40.718.10">
    <property type="entry name" value="Isopropylmalate Dehydrogenase"/>
    <property type="match status" value="1"/>
</dbReference>
<keyword evidence="5 10" id="KW-0443">Lipid metabolism</keyword>
<dbReference type="AlphaFoldDB" id="U5L8V5"/>
<dbReference type="HAMAP" id="MF_00019">
    <property type="entry name" value="PlsX"/>
    <property type="match status" value="1"/>
</dbReference>
<evidence type="ECO:0000313" key="11">
    <source>
        <dbReference type="EMBL" id="AGX03818.1"/>
    </source>
</evidence>
<comment type="similarity">
    <text evidence="10">Belongs to the PlsX family.</text>
</comment>
<dbReference type="SUPFAM" id="SSF53659">
    <property type="entry name" value="Isocitrate/Isopropylmalate dehydrogenase-like"/>
    <property type="match status" value="1"/>
</dbReference>
<keyword evidence="7 10" id="KW-1208">Phospholipid metabolism</keyword>
<dbReference type="InterPro" id="IPR012281">
    <property type="entry name" value="Phospholipid_synth_PlsX-like"/>
</dbReference>
<evidence type="ECO:0000256" key="8">
    <source>
        <dbReference type="ARBA" id="ARBA00024069"/>
    </source>
</evidence>
<comment type="subcellular location">
    <subcellularLocation>
        <location evidence="10">Cytoplasm</location>
    </subcellularLocation>
    <text evidence="10">Associated with the membrane possibly through PlsY.</text>
</comment>
<keyword evidence="3 10" id="KW-0444">Lipid biosynthesis</keyword>
<dbReference type="GO" id="GO:0005737">
    <property type="term" value="C:cytoplasm"/>
    <property type="evidence" value="ECO:0007669"/>
    <property type="project" value="UniProtKB-SubCell"/>
</dbReference>
<dbReference type="GO" id="GO:0006633">
    <property type="term" value="P:fatty acid biosynthetic process"/>
    <property type="evidence" value="ECO:0007669"/>
    <property type="project" value="UniProtKB-UniRule"/>
</dbReference>
<comment type="catalytic activity">
    <reaction evidence="1 10">
        <text>a fatty acyl-[ACP] + phosphate = an acyl phosphate + holo-[ACP]</text>
        <dbReference type="Rhea" id="RHEA:42292"/>
        <dbReference type="Rhea" id="RHEA-COMP:9685"/>
        <dbReference type="Rhea" id="RHEA-COMP:14125"/>
        <dbReference type="ChEBI" id="CHEBI:43474"/>
        <dbReference type="ChEBI" id="CHEBI:59918"/>
        <dbReference type="ChEBI" id="CHEBI:64479"/>
        <dbReference type="ChEBI" id="CHEBI:138651"/>
        <dbReference type="EC" id="2.3.1.274"/>
    </reaction>
</comment>
<proteinExistence type="inferred from homology"/>
<dbReference type="KEGG" id="bif:N288_09485"/>
<evidence type="ECO:0000256" key="4">
    <source>
        <dbReference type="ARBA" id="ARBA00022679"/>
    </source>
</evidence>
<dbReference type="PIRSF" id="PIRSF002465">
    <property type="entry name" value="Phsphlp_syn_PlsX"/>
    <property type="match status" value="1"/>
</dbReference>